<gene>
    <name evidence="4" type="ORF">NDU88_008300</name>
</gene>
<keyword evidence="3" id="KW-0732">Signal</keyword>
<dbReference type="GO" id="GO:0005886">
    <property type="term" value="C:plasma membrane"/>
    <property type="evidence" value="ECO:0007669"/>
    <property type="project" value="TreeGrafter"/>
</dbReference>
<dbReference type="SMART" id="SM00369">
    <property type="entry name" value="LRR_TYP"/>
    <property type="match status" value="6"/>
</dbReference>
<dbReference type="InterPro" id="IPR032675">
    <property type="entry name" value="LRR_dom_sf"/>
</dbReference>
<organism evidence="4 5">
    <name type="scientific">Pleurodeles waltl</name>
    <name type="common">Iberian ribbed newt</name>
    <dbReference type="NCBI Taxonomy" id="8319"/>
    <lineage>
        <taxon>Eukaryota</taxon>
        <taxon>Metazoa</taxon>
        <taxon>Chordata</taxon>
        <taxon>Craniata</taxon>
        <taxon>Vertebrata</taxon>
        <taxon>Euteleostomi</taxon>
        <taxon>Amphibia</taxon>
        <taxon>Batrachia</taxon>
        <taxon>Caudata</taxon>
        <taxon>Salamandroidea</taxon>
        <taxon>Salamandridae</taxon>
        <taxon>Pleurodelinae</taxon>
        <taxon>Pleurodeles</taxon>
    </lineage>
</organism>
<keyword evidence="2" id="KW-0677">Repeat</keyword>
<dbReference type="SUPFAM" id="SSF52058">
    <property type="entry name" value="L domain-like"/>
    <property type="match status" value="1"/>
</dbReference>
<reference evidence="4" key="1">
    <citation type="journal article" date="2022" name="bioRxiv">
        <title>Sequencing and chromosome-scale assembly of the giantPleurodeles waltlgenome.</title>
        <authorList>
            <person name="Brown T."/>
            <person name="Elewa A."/>
            <person name="Iarovenko S."/>
            <person name="Subramanian E."/>
            <person name="Araus A.J."/>
            <person name="Petzold A."/>
            <person name="Susuki M."/>
            <person name="Suzuki K.-i.T."/>
            <person name="Hayashi T."/>
            <person name="Toyoda A."/>
            <person name="Oliveira C."/>
            <person name="Osipova E."/>
            <person name="Leigh N.D."/>
            <person name="Simon A."/>
            <person name="Yun M.H."/>
        </authorList>
    </citation>
    <scope>NUCLEOTIDE SEQUENCE</scope>
    <source>
        <strain evidence="4">20211129_DDA</strain>
        <tissue evidence="4">Liver</tissue>
    </source>
</reference>
<dbReference type="PANTHER" id="PTHR24369:SF213">
    <property type="entry name" value="INSULIN LIKE GROWTH FACTOR BINDING PROTEIN ACID LABILE SUBUNIT"/>
    <property type="match status" value="1"/>
</dbReference>
<keyword evidence="1" id="KW-0433">Leucine-rich repeat</keyword>
<evidence type="ECO:0000256" key="1">
    <source>
        <dbReference type="ARBA" id="ARBA00022614"/>
    </source>
</evidence>
<dbReference type="Gene3D" id="3.80.10.10">
    <property type="entry name" value="Ribonuclease Inhibitor"/>
    <property type="match status" value="2"/>
</dbReference>
<feature type="signal peptide" evidence="3">
    <location>
        <begin position="1"/>
        <end position="18"/>
    </location>
</feature>
<dbReference type="InterPro" id="IPR001611">
    <property type="entry name" value="Leu-rich_rpt"/>
</dbReference>
<evidence type="ECO:0000256" key="2">
    <source>
        <dbReference type="ARBA" id="ARBA00022737"/>
    </source>
</evidence>
<name>A0AAV7P4N9_PLEWA</name>
<evidence type="ECO:0000313" key="5">
    <source>
        <dbReference type="Proteomes" id="UP001066276"/>
    </source>
</evidence>
<dbReference type="InterPro" id="IPR050541">
    <property type="entry name" value="LRR_TM_domain-containing"/>
</dbReference>
<evidence type="ECO:0000256" key="3">
    <source>
        <dbReference type="SAM" id="SignalP"/>
    </source>
</evidence>
<dbReference type="Proteomes" id="UP001066276">
    <property type="component" value="Chromosome 8"/>
</dbReference>
<dbReference type="PANTHER" id="PTHR24369">
    <property type="entry name" value="ANTIGEN BSP, PUTATIVE-RELATED"/>
    <property type="match status" value="1"/>
</dbReference>
<dbReference type="AlphaFoldDB" id="A0AAV7P4N9"/>
<evidence type="ECO:0000313" key="4">
    <source>
        <dbReference type="EMBL" id="KAJ1120125.1"/>
    </source>
</evidence>
<comment type="caution">
    <text evidence="4">The sequence shown here is derived from an EMBL/GenBank/DDBJ whole genome shotgun (WGS) entry which is preliminary data.</text>
</comment>
<accession>A0AAV7P4N9</accession>
<protein>
    <submittedName>
        <fullName evidence="4">Uncharacterized protein</fullName>
    </submittedName>
</protein>
<feature type="chain" id="PRO_5043361511" evidence="3">
    <location>
        <begin position="19"/>
        <end position="289"/>
    </location>
</feature>
<dbReference type="PROSITE" id="PS51450">
    <property type="entry name" value="LRR"/>
    <property type="match status" value="1"/>
</dbReference>
<sequence length="289" mass="33053">MRLYLLLFLAVVNGGISTYRPWEDSPCQMVNMEAFCQNKGLHQVPWALPPKTERLYLSKNQLQNLTSIPLTYYTMTKDLDLSSNQISFIQPGIFRDMKKLQFINLSENFLDRLARLNDTGIGPLPNAKFLDLSSNSLQSGMAEYFLQDAPLLEHLSLSGNSIMMISQKLFLGTPALVQLDLHNNVIMDIEEGAFEHLTQLLNLDLSMNSITCISDFSLRTLQTLDLSQNSIETFHTTESKDEFKLSQIDLMFHQQSSTIVWLRCQLRDYSVGTMYIYLTKVLVYIGLQE</sequence>
<keyword evidence="5" id="KW-1185">Reference proteome</keyword>
<dbReference type="Pfam" id="PF13855">
    <property type="entry name" value="LRR_8"/>
    <property type="match status" value="2"/>
</dbReference>
<dbReference type="InterPro" id="IPR003591">
    <property type="entry name" value="Leu-rich_rpt_typical-subtyp"/>
</dbReference>
<proteinExistence type="predicted"/>
<dbReference type="EMBL" id="JANPWB010000012">
    <property type="protein sequence ID" value="KAJ1120125.1"/>
    <property type="molecule type" value="Genomic_DNA"/>
</dbReference>